<dbReference type="PRINTS" id="PR01431">
    <property type="entry name" value="TUBERIN"/>
</dbReference>
<evidence type="ECO:0000256" key="2">
    <source>
        <dbReference type="SAM" id="MobiDB-lite"/>
    </source>
</evidence>
<dbReference type="PANTHER" id="PTHR10063:SF0">
    <property type="entry name" value="TUBERIN"/>
    <property type="match status" value="1"/>
</dbReference>
<evidence type="ECO:0000313" key="4">
    <source>
        <dbReference type="EMBL" id="CAH1986294.1"/>
    </source>
</evidence>
<dbReference type="GO" id="GO:0033596">
    <property type="term" value="C:TSC1-TSC2 complex"/>
    <property type="evidence" value="ECO:0007669"/>
    <property type="project" value="InterPro"/>
</dbReference>
<organism evidence="4 5">
    <name type="scientific">Acanthoscelides obtectus</name>
    <name type="common">Bean weevil</name>
    <name type="synonym">Bruchus obtectus</name>
    <dbReference type="NCBI Taxonomy" id="200917"/>
    <lineage>
        <taxon>Eukaryota</taxon>
        <taxon>Metazoa</taxon>
        <taxon>Ecdysozoa</taxon>
        <taxon>Arthropoda</taxon>
        <taxon>Hexapoda</taxon>
        <taxon>Insecta</taxon>
        <taxon>Pterygota</taxon>
        <taxon>Neoptera</taxon>
        <taxon>Endopterygota</taxon>
        <taxon>Coleoptera</taxon>
        <taxon>Polyphaga</taxon>
        <taxon>Cucujiformia</taxon>
        <taxon>Chrysomeloidea</taxon>
        <taxon>Chrysomelidae</taxon>
        <taxon>Bruchinae</taxon>
        <taxon>Bruchini</taxon>
        <taxon>Acanthoscelides</taxon>
    </lineage>
</organism>
<dbReference type="GO" id="GO:0051898">
    <property type="term" value="P:negative regulation of phosphatidylinositol 3-kinase/protein kinase B signal transduction"/>
    <property type="evidence" value="ECO:0007669"/>
    <property type="project" value="TreeGrafter"/>
</dbReference>
<dbReference type="InterPro" id="IPR024584">
    <property type="entry name" value="Tuberin_N"/>
</dbReference>
<keyword evidence="1" id="KW-0343">GTPase activation</keyword>
<dbReference type="InterPro" id="IPR003913">
    <property type="entry name" value="Tuberin"/>
</dbReference>
<dbReference type="SUPFAM" id="SSF48371">
    <property type="entry name" value="ARM repeat"/>
    <property type="match status" value="1"/>
</dbReference>
<feature type="compositionally biased region" description="Low complexity" evidence="2">
    <location>
        <begin position="1402"/>
        <end position="1413"/>
    </location>
</feature>
<feature type="compositionally biased region" description="Low complexity" evidence="2">
    <location>
        <begin position="1356"/>
        <end position="1371"/>
    </location>
</feature>
<dbReference type="SUPFAM" id="SSF111347">
    <property type="entry name" value="Rap/Ran-GAP"/>
    <property type="match status" value="1"/>
</dbReference>
<evidence type="ECO:0000256" key="1">
    <source>
        <dbReference type="ARBA" id="ARBA00022468"/>
    </source>
</evidence>
<dbReference type="GO" id="GO:0005096">
    <property type="term" value="F:GTPase activator activity"/>
    <property type="evidence" value="ECO:0007669"/>
    <property type="project" value="UniProtKB-KW"/>
</dbReference>
<accession>A0A9P0PHF0</accession>
<evidence type="ECO:0000313" key="5">
    <source>
        <dbReference type="Proteomes" id="UP001152888"/>
    </source>
</evidence>
<feature type="compositionally biased region" description="Gly residues" evidence="2">
    <location>
        <begin position="1427"/>
        <end position="1437"/>
    </location>
</feature>
<dbReference type="InterPro" id="IPR035974">
    <property type="entry name" value="Rap/Ran-GAP_sf"/>
</dbReference>
<feature type="domain" description="Rap-GAP" evidence="3">
    <location>
        <begin position="1578"/>
        <end position="1767"/>
    </location>
</feature>
<protein>
    <recommendedName>
        <fullName evidence="3">Rap-GAP domain-containing protein</fullName>
    </recommendedName>
</protein>
<dbReference type="GO" id="GO:0032007">
    <property type="term" value="P:negative regulation of TOR signaling"/>
    <property type="evidence" value="ECO:0007669"/>
    <property type="project" value="InterPro"/>
</dbReference>
<evidence type="ECO:0000259" key="3">
    <source>
        <dbReference type="PROSITE" id="PS50085"/>
    </source>
</evidence>
<feature type="compositionally biased region" description="Polar residues" evidence="2">
    <location>
        <begin position="1074"/>
        <end position="1089"/>
    </location>
</feature>
<dbReference type="PANTHER" id="PTHR10063">
    <property type="entry name" value="TUBERIN"/>
    <property type="match status" value="1"/>
</dbReference>
<comment type="caution">
    <text evidence="4">The sequence shown here is derived from an EMBL/GenBank/DDBJ whole genome shotgun (WGS) entry which is preliminary data.</text>
</comment>
<dbReference type="Proteomes" id="UP001152888">
    <property type="component" value="Unassembled WGS sequence"/>
</dbReference>
<reference evidence="4" key="1">
    <citation type="submission" date="2022-03" db="EMBL/GenBank/DDBJ databases">
        <authorList>
            <person name="Sayadi A."/>
        </authorList>
    </citation>
    <scope>NUCLEOTIDE SEQUENCE</scope>
</reference>
<dbReference type="FunFam" id="3.40.50.11210:FF:000001">
    <property type="entry name" value="Ral GTPase-activating protein subunit alpha-1 isoform 1"/>
    <property type="match status" value="1"/>
</dbReference>
<feature type="region of interest" description="Disordered" evidence="2">
    <location>
        <begin position="940"/>
        <end position="967"/>
    </location>
</feature>
<name>A0A9P0PHF0_ACAOB</name>
<dbReference type="GO" id="GO:0051056">
    <property type="term" value="P:regulation of small GTPase mediated signal transduction"/>
    <property type="evidence" value="ECO:0007669"/>
    <property type="project" value="InterPro"/>
</dbReference>
<proteinExistence type="predicted"/>
<dbReference type="GO" id="GO:0046627">
    <property type="term" value="P:negative regulation of insulin receptor signaling pathway"/>
    <property type="evidence" value="ECO:0007669"/>
    <property type="project" value="TreeGrafter"/>
</dbReference>
<dbReference type="GO" id="GO:0051726">
    <property type="term" value="P:regulation of cell cycle"/>
    <property type="evidence" value="ECO:0007669"/>
    <property type="project" value="TreeGrafter"/>
</dbReference>
<feature type="compositionally biased region" description="Polar residues" evidence="2">
    <location>
        <begin position="1228"/>
        <end position="1247"/>
    </location>
</feature>
<feature type="compositionally biased region" description="Polar residues" evidence="2">
    <location>
        <begin position="1462"/>
        <end position="1477"/>
    </location>
</feature>
<dbReference type="Gene3D" id="3.40.50.11210">
    <property type="entry name" value="Rap/Ran-GAP"/>
    <property type="match status" value="1"/>
</dbReference>
<dbReference type="InterPro" id="IPR016024">
    <property type="entry name" value="ARM-type_fold"/>
</dbReference>
<gene>
    <name evidence="4" type="ORF">ACAOBT_LOCUS17158</name>
</gene>
<dbReference type="GO" id="GO:0030178">
    <property type="term" value="P:negative regulation of Wnt signaling pathway"/>
    <property type="evidence" value="ECO:0007669"/>
    <property type="project" value="TreeGrafter"/>
</dbReference>
<keyword evidence="5" id="KW-1185">Reference proteome</keyword>
<feature type="compositionally biased region" description="Polar residues" evidence="2">
    <location>
        <begin position="1379"/>
        <end position="1390"/>
    </location>
</feature>
<dbReference type="PROSITE" id="PS50085">
    <property type="entry name" value="RAPGAP"/>
    <property type="match status" value="1"/>
</dbReference>
<dbReference type="EMBL" id="CAKOFQ010006996">
    <property type="protein sequence ID" value="CAH1986294.1"/>
    <property type="molecule type" value="Genomic_DNA"/>
</dbReference>
<dbReference type="OrthoDB" id="5797019at2759"/>
<feature type="compositionally biased region" description="Low complexity" evidence="2">
    <location>
        <begin position="1267"/>
        <end position="1279"/>
    </location>
</feature>
<dbReference type="Pfam" id="PF02145">
    <property type="entry name" value="Rap_GAP"/>
    <property type="match status" value="1"/>
</dbReference>
<dbReference type="GO" id="GO:0005634">
    <property type="term" value="C:nucleus"/>
    <property type="evidence" value="ECO:0007669"/>
    <property type="project" value="InterPro"/>
</dbReference>
<dbReference type="InterPro" id="IPR027107">
    <property type="entry name" value="Tuberin/Ral-act_asu"/>
</dbReference>
<dbReference type="InterPro" id="IPR000331">
    <property type="entry name" value="Rap/Ran_GAP_dom"/>
</dbReference>
<dbReference type="Pfam" id="PF03542">
    <property type="entry name" value="Tuberin"/>
    <property type="match status" value="1"/>
</dbReference>
<feature type="region of interest" description="Disordered" evidence="2">
    <location>
        <begin position="1201"/>
        <end position="1508"/>
    </location>
</feature>
<feature type="compositionally biased region" description="Basic and acidic residues" evidence="2">
    <location>
        <begin position="1303"/>
        <end position="1326"/>
    </location>
</feature>
<feature type="compositionally biased region" description="Basic and acidic residues" evidence="2">
    <location>
        <begin position="1451"/>
        <end position="1461"/>
    </location>
</feature>
<dbReference type="InterPro" id="IPR018515">
    <property type="entry name" value="Tuberin-type_domain"/>
</dbReference>
<dbReference type="Pfam" id="PF11864">
    <property type="entry name" value="DUF3384"/>
    <property type="match status" value="1"/>
</dbReference>
<feature type="region of interest" description="Disordered" evidence="2">
    <location>
        <begin position="1061"/>
        <end position="1089"/>
    </location>
</feature>
<sequence>MSSKDKTFKDHLKDIFKRNKSDTGSYGSRGDVLFVSEDLLKDLGKDSPLATRLKILKHLNVRVTESKVEEGGIEKLWKAIEDLFGNEHTTEIRNAAFLFTQYLIRGQYERMKLLRAHFFRFIKSHNHPEDVRQRFELLNTLTCNGKDITHFDEEIGCFLLSWVPDITRTGKLEEYLNLIDNMIKFNASYLSDEIITGFIHHICTLCCSTSSHDTVVSCLRIMSTVVAYSNMSPESLPKFLGTLCRTVIVEKYCNDSWKIVKDLLGTHLGHSTLFTMCRILQEKGLRSDADLLRGAIFFIHMALWGNTSFPNLLCPPTAVMPSFLQAIQCNQPAVAYEMMFGIQHLVNKHGSELHDPCWDAVLKIVAHIIQNIDISSTNQPNKLIAAPLHETLNNIERLIDKGDFNGNPKQFFEVLELCAADRPENSVVRLLVYLSHSIVPTEHLWLTKLHNMLQKYFKLESRSNIRLKVLDILSEVIKLNRRVYEDELIDRIVLPHMTNIVQVNDIVIRASVANLIIDFCMECETKRCLELLEILEKLLYRPFEAPSENIALKEGDVYDINCVVSGLIKVFTHKIFKLPSSHAIKIYKMLVCFLEQHYKRPKLFENCPEVRKKIFDCFLRMRADKYCRLGCAVDNKMKFSAYLCVMYRAGNRTESLGSPPPTSQSPTAIHQIPPCIITHVSLRNAFKIVITCLKQEKDWEVLSLVLRELTRVLQNRSLILAKTANTELDLLVNVLCSMITDKSLNLPDSLNVRVSKPDFHALVLLVLVNLASYHSYMDHVHQQKMIRCLVKGTNSAGPRSSRHCIAALTVCTLEMREVMVKMLPEVLLSLSKISATVHIAIPVLEFLSTLTQLPTVYASFVADQYMAVFAISLPYTNPFRYDHYTVSLAHHVIAVWFLKCRVPFRKDFVKFITQGLQTNVLVPFEDNKTIFNQSLSELNQDSSDRKRSSSLTEQSSRKRIQQPVRLDKPLHRPASEKSLTTTFYEELTETCIDLMARYAFSPCTALPRRLPVAEFLLKGGQSMCWLVGNKLVTVTTSGCSQKILKNGVCDKCWIVCKSGEGQTRGGSNDDEGTSWGSRQGSNEKSSQSARKFHNQVLSEALLELLSFDSKGNSPVEDKTEKDEPIAAKMKKIMERMPEERELCSCWCSGWAEIHVRRPTGNMSWVMRIQNPTSLTNSVYEFPLRELSTLFMSSLIIDDKGEVATRPPLRRQPSEDQPNPEDERASVAASETNSSDIPGSPRQTPSRQNSRDSVEDESDCQYDDGSGRSRNPVRRSNSSPEMSASWKNPFLHQKGSSSSSGESEESKCLDEDGGKKAGKMYSKDMRVSCEAIPEEIAGSGTTPPSSHPFLPPGGTMPQQEQQQPPASPHHPSLLSCYSYPGSSAQQASTSAPKMPHSVPPTPSVSMSSQSQQPPEFVARRPANLVGLTPGGSGSGGGKPPQSPTQLSPRPVGRREKEGHEIQKSSSSSVIEKNPSGASLSYARELAKERKNSGSVERLTTLDAGQTQKRDRVHTISVMSPATRKTRADYYRQATRTKDVPKSGINPSFVFLQLYHAAYFGSRQERPIVVQSQDSVQRAMWVLDSIPPYETHKIGVIYVKEGQTHNEVEIYRNKIGSMRYVDFLQNLGFLVKLEDLDPQVFFLGGLDQHGNDGKFAYVWQDDVIKVMFHVATLMPNKDSDPNCNDKRMHIANDYVTIVYNESGEEFNISTIKGQFTFACVIVQPLEYGINRVTVKIKEELSDIIPMSEPKLVSDQTLPSWPDSWPYMQT</sequence>